<proteinExistence type="predicted"/>
<dbReference type="Proteomes" id="UP001209540">
    <property type="component" value="Unassembled WGS sequence"/>
</dbReference>
<evidence type="ECO:0000313" key="3">
    <source>
        <dbReference type="Proteomes" id="UP001209540"/>
    </source>
</evidence>
<evidence type="ECO:0000313" key="2">
    <source>
        <dbReference type="EMBL" id="KAI9252286.1"/>
    </source>
</evidence>
<dbReference type="AlphaFoldDB" id="A0AAD5P9Y6"/>
<feature type="region of interest" description="Disordered" evidence="1">
    <location>
        <begin position="314"/>
        <end position="345"/>
    </location>
</feature>
<accession>A0AAD5P9Y6</accession>
<dbReference type="EMBL" id="JAIXMP010000028">
    <property type="protein sequence ID" value="KAI9252286.1"/>
    <property type="molecule type" value="Genomic_DNA"/>
</dbReference>
<reference evidence="2" key="1">
    <citation type="journal article" date="2022" name="IScience">
        <title>Evolution of zygomycete secretomes and the origins of terrestrial fungal ecologies.</title>
        <authorList>
            <person name="Chang Y."/>
            <person name="Wang Y."/>
            <person name="Mondo S."/>
            <person name="Ahrendt S."/>
            <person name="Andreopoulos W."/>
            <person name="Barry K."/>
            <person name="Beard J."/>
            <person name="Benny G.L."/>
            <person name="Blankenship S."/>
            <person name="Bonito G."/>
            <person name="Cuomo C."/>
            <person name="Desiro A."/>
            <person name="Gervers K.A."/>
            <person name="Hundley H."/>
            <person name="Kuo A."/>
            <person name="LaButti K."/>
            <person name="Lang B.F."/>
            <person name="Lipzen A."/>
            <person name="O'Donnell K."/>
            <person name="Pangilinan J."/>
            <person name="Reynolds N."/>
            <person name="Sandor L."/>
            <person name="Smith M.E."/>
            <person name="Tsang A."/>
            <person name="Grigoriev I.V."/>
            <person name="Stajich J.E."/>
            <person name="Spatafora J.W."/>
        </authorList>
    </citation>
    <scope>NUCLEOTIDE SEQUENCE</scope>
    <source>
        <strain evidence="2">RSA 2281</strain>
    </source>
</reference>
<sequence length="550" mass="59926">MKNLCLVGGASQDLSRLVSLSRRETTHFLLIHAQFLAKELLAKVTGLFQRLQRLCTVSVVTGRGRTRHGRSATRLTTGQRSLVFHKSVLGSKDTLHTKLEEIHGQEPDKVPDPNNTSPIPTTATHISEAPVGIDGNEGSNQLSNNESGHQVNRWTFHEEPAAGTSDENQTLRHNRNLQVDDRVVNMIIDPIIGTGTRVFSTGQFNTKLIMEESGVEHDSSESQSGSGLIKTVDDSISENFAQVPLIRIRRRLDTISRNGHNSTIVQDSNDKDRERREIVLESKAKNGETDNNTNGDGTSIDSIVTHTLENLTGTNNSFDNDGKAGFSQDDISSGTGSIRSISDGNTNVSLGKSRSIVDTITSHSSHMTHGLKTFDNFIFMFGVDTSKTIGLQDHIVDAGITRASGRAILQGLGQEHVITHTKTTTCFLTNGQLITGNHLDLNTQSNGTVNGFLCIGTWGIVNGQKTDKTHTLAFTIDFTRGNFIDSHGQSTKTTTSKFIDIIVQSLNLSFGLITRAKIQDGMGHTLGNTQDGTIFKTLVSDFIRQAKADN</sequence>
<evidence type="ECO:0000256" key="1">
    <source>
        <dbReference type="SAM" id="MobiDB-lite"/>
    </source>
</evidence>
<feature type="compositionally biased region" description="Low complexity" evidence="1">
    <location>
        <begin position="329"/>
        <end position="344"/>
    </location>
</feature>
<protein>
    <submittedName>
        <fullName evidence="2">Uncharacterized protein</fullName>
    </submittedName>
</protein>
<reference evidence="2" key="2">
    <citation type="submission" date="2023-02" db="EMBL/GenBank/DDBJ databases">
        <authorList>
            <consortium name="DOE Joint Genome Institute"/>
            <person name="Mondo S.J."/>
            <person name="Chang Y."/>
            <person name="Wang Y."/>
            <person name="Ahrendt S."/>
            <person name="Andreopoulos W."/>
            <person name="Barry K."/>
            <person name="Beard J."/>
            <person name="Benny G.L."/>
            <person name="Blankenship S."/>
            <person name="Bonito G."/>
            <person name="Cuomo C."/>
            <person name="Desiro A."/>
            <person name="Gervers K.A."/>
            <person name="Hundley H."/>
            <person name="Kuo A."/>
            <person name="LaButti K."/>
            <person name="Lang B.F."/>
            <person name="Lipzen A."/>
            <person name="O'Donnell K."/>
            <person name="Pangilinan J."/>
            <person name="Reynolds N."/>
            <person name="Sandor L."/>
            <person name="Smith M.W."/>
            <person name="Tsang A."/>
            <person name="Grigoriev I.V."/>
            <person name="Stajich J.E."/>
            <person name="Spatafora J.W."/>
        </authorList>
    </citation>
    <scope>NUCLEOTIDE SEQUENCE</scope>
    <source>
        <strain evidence="2">RSA 2281</strain>
    </source>
</reference>
<comment type="caution">
    <text evidence="2">The sequence shown here is derived from an EMBL/GenBank/DDBJ whole genome shotgun (WGS) entry which is preliminary data.</text>
</comment>
<organism evidence="2 3">
    <name type="scientific">Phascolomyces articulosus</name>
    <dbReference type="NCBI Taxonomy" id="60185"/>
    <lineage>
        <taxon>Eukaryota</taxon>
        <taxon>Fungi</taxon>
        <taxon>Fungi incertae sedis</taxon>
        <taxon>Mucoromycota</taxon>
        <taxon>Mucoromycotina</taxon>
        <taxon>Mucoromycetes</taxon>
        <taxon>Mucorales</taxon>
        <taxon>Lichtheimiaceae</taxon>
        <taxon>Phascolomyces</taxon>
    </lineage>
</organism>
<gene>
    <name evidence="2" type="ORF">BDA99DRAFT_177685</name>
</gene>
<keyword evidence="3" id="KW-1185">Reference proteome</keyword>
<name>A0AAD5P9Y6_9FUNG</name>